<feature type="repeat" description="ANK" evidence="3">
    <location>
        <begin position="475"/>
        <end position="507"/>
    </location>
</feature>
<evidence type="ECO:0000313" key="5">
    <source>
        <dbReference type="Proteomes" id="UP000184073"/>
    </source>
</evidence>
<dbReference type="Pfam" id="PF00023">
    <property type="entry name" value="Ank"/>
    <property type="match status" value="1"/>
</dbReference>
<dbReference type="PROSITE" id="PS50297">
    <property type="entry name" value="ANK_REP_REGION"/>
    <property type="match status" value="3"/>
</dbReference>
<evidence type="ECO:0000256" key="2">
    <source>
        <dbReference type="ARBA" id="ARBA00023043"/>
    </source>
</evidence>
<keyword evidence="5" id="KW-1185">Reference proteome</keyword>
<dbReference type="VEuPathDB" id="FungiDB:ASPVEDRAFT_37686"/>
<dbReference type="PANTHER" id="PTHR24198">
    <property type="entry name" value="ANKYRIN REPEAT AND PROTEIN KINASE DOMAIN-CONTAINING PROTEIN"/>
    <property type="match status" value="1"/>
</dbReference>
<dbReference type="PROSITE" id="PS50088">
    <property type="entry name" value="ANK_REPEAT"/>
    <property type="match status" value="3"/>
</dbReference>
<dbReference type="SUPFAM" id="SSF48403">
    <property type="entry name" value="Ankyrin repeat"/>
    <property type="match status" value="2"/>
</dbReference>
<dbReference type="InterPro" id="IPR036770">
    <property type="entry name" value="Ankyrin_rpt-contain_sf"/>
</dbReference>
<organism evidence="4 5">
    <name type="scientific">Aspergillus versicolor CBS 583.65</name>
    <dbReference type="NCBI Taxonomy" id="1036611"/>
    <lineage>
        <taxon>Eukaryota</taxon>
        <taxon>Fungi</taxon>
        <taxon>Dikarya</taxon>
        <taxon>Ascomycota</taxon>
        <taxon>Pezizomycotina</taxon>
        <taxon>Eurotiomycetes</taxon>
        <taxon>Eurotiomycetidae</taxon>
        <taxon>Eurotiales</taxon>
        <taxon>Aspergillaceae</taxon>
        <taxon>Aspergillus</taxon>
        <taxon>Aspergillus subgen. Nidulantes</taxon>
    </lineage>
</organism>
<sequence length="671" mass="75299">MRGKCRFWTSENCEALYPESLPCLAWLNAWIQTSKFHAKLLTPQLYDRCLRFSPKSKTEEARAKPWQEGSWFTPVVRPCPFNDRLHQAAGHWKSDILVSYLLSRVHQGLWPLGETEEICLLTLMVKAGNVAMLETLIELGDLRGRLPELGHLETVTPLYVAILRDDLAAMRVLLDAGADVKHTNVYGQLPLHVAAENGKSIEFVDLLIQAGADIWATSNNWRRAYPVESALYAFNKHPDVARRLLGAMLETEDRAADPDWKDQVLHTAVLYNQCGSADIVQTLLDNGADVFSRSAHGKTPIELLPSSDRHSLCLDLSCWAHNEPRNIATILFQTDPHLWPLEHINRQLWECLRGVDCVEPGQIVLFRLLIQSGESALDVVGPEGFKALHYLCHSALLSHPYSQFQTHEPVSIFRMVSILLDNGASVVTRSDSGQSPLYFAAQFPCPYLLTLFLEKRPNCLIEDNALHPKRNSHPYQTVPLFAAVRMGDLERVKILLDHGADISISDEYGSNALCYALSMRPICKSIIEVLIEAILAVPEHRRTWGISLNCAIETRNREAIDMLLEARASPSNNSIGWTALRYAAISRDAKTLGILIQRWGRTLVLSDDCRSGVLVCTVLRGGRSNSRSFTRDPELLKIAKSVVDYGAVVHQHCCACVSWKEEFGIECDMVR</sequence>
<dbReference type="STRING" id="1036611.A0A1L9P9T4"/>
<evidence type="ECO:0000256" key="3">
    <source>
        <dbReference type="PROSITE-ProRule" id="PRU00023"/>
    </source>
</evidence>
<keyword evidence="1" id="KW-0677">Repeat</keyword>
<proteinExistence type="predicted"/>
<feature type="repeat" description="ANK" evidence="3">
    <location>
        <begin position="186"/>
        <end position="219"/>
    </location>
</feature>
<evidence type="ECO:0000313" key="4">
    <source>
        <dbReference type="EMBL" id="OJI98245.1"/>
    </source>
</evidence>
<dbReference type="AlphaFoldDB" id="A0A1L9P9T4"/>
<dbReference type="RefSeq" id="XP_040664008.1">
    <property type="nucleotide sequence ID" value="XM_040811546.1"/>
</dbReference>
<dbReference type="Proteomes" id="UP000184073">
    <property type="component" value="Unassembled WGS sequence"/>
</dbReference>
<keyword evidence="2 3" id="KW-0040">ANK repeat</keyword>
<evidence type="ECO:0000256" key="1">
    <source>
        <dbReference type="ARBA" id="ARBA00022737"/>
    </source>
</evidence>
<feature type="repeat" description="ANK" evidence="3">
    <location>
        <begin position="153"/>
        <end position="185"/>
    </location>
</feature>
<dbReference type="Pfam" id="PF12796">
    <property type="entry name" value="Ank_2"/>
    <property type="match status" value="1"/>
</dbReference>
<name>A0A1L9P9T4_ASPVE</name>
<dbReference type="PANTHER" id="PTHR24198:SF165">
    <property type="entry name" value="ANKYRIN REPEAT-CONTAINING PROTEIN-RELATED"/>
    <property type="match status" value="1"/>
</dbReference>
<dbReference type="Gene3D" id="1.25.40.20">
    <property type="entry name" value="Ankyrin repeat-containing domain"/>
    <property type="match status" value="2"/>
</dbReference>
<dbReference type="GeneID" id="63727057"/>
<dbReference type="EMBL" id="KV878126">
    <property type="protein sequence ID" value="OJI98245.1"/>
    <property type="molecule type" value="Genomic_DNA"/>
</dbReference>
<gene>
    <name evidence="4" type="ORF">ASPVEDRAFT_37686</name>
</gene>
<reference evidence="5" key="1">
    <citation type="journal article" date="2017" name="Genome Biol.">
        <title>Comparative genomics reveals high biological diversity and specific adaptations in the industrially and medically important fungal genus Aspergillus.</title>
        <authorList>
            <person name="de Vries R.P."/>
            <person name="Riley R."/>
            <person name="Wiebenga A."/>
            <person name="Aguilar-Osorio G."/>
            <person name="Amillis S."/>
            <person name="Uchima C.A."/>
            <person name="Anderluh G."/>
            <person name="Asadollahi M."/>
            <person name="Askin M."/>
            <person name="Barry K."/>
            <person name="Battaglia E."/>
            <person name="Bayram O."/>
            <person name="Benocci T."/>
            <person name="Braus-Stromeyer S.A."/>
            <person name="Caldana C."/>
            <person name="Canovas D."/>
            <person name="Cerqueira G.C."/>
            <person name="Chen F."/>
            <person name="Chen W."/>
            <person name="Choi C."/>
            <person name="Clum A."/>
            <person name="Dos Santos R.A."/>
            <person name="Damasio A.R."/>
            <person name="Diallinas G."/>
            <person name="Emri T."/>
            <person name="Fekete E."/>
            <person name="Flipphi M."/>
            <person name="Freyberg S."/>
            <person name="Gallo A."/>
            <person name="Gournas C."/>
            <person name="Habgood R."/>
            <person name="Hainaut M."/>
            <person name="Harispe M.L."/>
            <person name="Henrissat B."/>
            <person name="Hilden K.S."/>
            <person name="Hope R."/>
            <person name="Hossain A."/>
            <person name="Karabika E."/>
            <person name="Karaffa L."/>
            <person name="Karanyi Z."/>
            <person name="Krasevec N."/>
            <person name="Kuo A."/>
            <person name="Kusch H."/>
            <person name="LaButti K."/>
            <person name="Lagendijk E.L."/>
            <person name="Lapidus A."/>
            <person name="Levasseur A."/>
            <person name="Lindquist E."/>
            <person name="Lipzen A."/>
            <person name="Logrieco A.F."/>
            <person name="MacCabe A."/>
            <person name="Maekelae M.R."/>
            <person name="Malavazi I."/>
            <person name="Melin P."/>
            <person name="Meyer V."/>
            <person name="Mielnichuk N."/>
            <person name="Miskei M."/>
            <person name="Molnar A.P."/>
            <person name="Mule G."/>
            <person name="Ngan C.Y."/>
            <person name="Orejas M."/>
            <person name="Orosz E."/>
            <person name="Ouedraogo J.P."/>
            <person name="Overkamp K.M."/>
            <person name="Park H.-S."/>
            <person name="Perrone G."/>
            <person name="Piumi F."/>
            <person name="Punt P.J."/>
            <person name="Ram A.F."/>
            <person name="Ramon A."/>
            <person name="Rauscher S."/>
            <person name="Record E."/>
            <person name="Riano-Pachon D.M."/>
            <person name="Robert V."/>
            <person name="Roehrig J."/>
            <person name="Ruller R."/>
            <person name="Salamov A."/>
            <person name="Salih N.S."/>
            <person name="Samson R.A."/>
            <person name="Sandor E."/>
            <person name="Sanguinetti M."/>
            <person name="Schuetze T."/>
            <person name="Sepcic K."/>
            <person name="Shelest E."/>
            <person name="Sherlock G."/>
            <person name="Sophianopoulou V."/>
            <person name="Squina F.M."/>
            <person name="Sun H."/>
            <person name="Susca A."/>
            <person name="Todd R.B."/>
            <person name="Tsang A."/>
            <person name="Unkles S.E."/>
            <person name="van de Wiele N."/>
            <person name="van Rossen-Uffink D."/>
            <person name="Oliveira J.V."/>
            <person name="Vesth T.C."/>
            <person name="Visser J."/>
            <person name="Yu J.-H."/>
            <person name="Zhou M."/>
            <person name="Andersen M.R."/>
            <person name="Archer D.B."/>
            <person name="Baker S.E."/>
            <person name="Benoit I."/>
            <person name="Brakhage A.A."/>
            <person name="Braus G.H."/>
            <person name="Fischer R."/>
            <person name="Frisvad J.C."/>
            <person name="Goldman G.H."/>
            <person name="Houbraken J."/>
            <person name="Oakley B."/>
            <person name="Pocsi I."/>
            <person name="Scazzocchio C."/>
            <person name="Seiboth B."/>
            <person name="vanKuyk P.A."/>
            <person name="Wortman J."/>
            <person name="Dyer P.S."/>
            <person name="Grigoriev I.V."/>
        </authorList>
    </citation>
    <scope>NUCLEOTIDE SEQUENCE [LARGE SCALE GENOMIC DNA]</scope>
    <source>
        <strain evidence="5">CBS 583.65</strain>
    </source>
</reference>
<dbReference type="InterPro" id="IPR002110">
    <property type="entry name" value="Ankyrin_rpt"/>
</dbReference>
<dbReference type="Pfam" id="PF13637">
    <property type="entry name" value="Ank_4"/>
    <property type="match status" value="1"/>
</dbReference>
<protein>
    <submittedName>
        <fullName evidence="4">Uncharacterized protein</fullName>
    </submittedName>
</protein>
<dbReference type="OrthoDB" id="341259at2759"/>
<accession>A0A1L9P9T4</accession>
<dbReference type="SMART" id="SM00248">
    <property type="entry name" value="ANK"/>
    <property type="match status" value="8"/>
</dbReference>